<feature type="compositionally biased region" description="Gly residues" evidence="1">
    <location>
        <begin position="176"/>
        <end position="212"/>
    </location>
</feature>
<gene>
    <name evidence="2" type="ORF">H9K76_08850</name>
</gene>
<dbReference type="RefSeq" id="WP_187599646.1">
    <property type="nucleotide sequence ID" value="NZ_CP060714.1"/>
</dbReference>
<dbReference type="AlphaFoldDB" id="A0A7G9RTG6"/>
<evidence type="ECO:0008006" key="4">
    <source>
        <dbReference type="Google" id="ProtNLM"/>
    </source>
</evidence>
<evidence type="ECO:0000313" key="3">
    <source>
        <dbReference type="Proteomes" id="UP000515811"/>
    </source>
</evidence>
<keyword evidence="3" id="KW-1185">Reference proteome</keyword>
<evidence type="ECO:0000313" key="2">
    <source>
        <dbReference type="EMBL" id="QNN58891.1"/>
    </source>
</evidence>
<name>A0A7G9RTG6_9BURK</name>
<feature type="region of interest" description="Disordered" evidence="1">
    <location>
        <begin position="174"/>
        <end position="218"/>
    </location>
</feature>
<feature type="region of interest" description="Disordered" evidence="1">
    <location>
        <begin position="232"/>
        <end position="253"/>
    </location>
</feature>
<proteinExistence type="predicted"/>
<organism evidence="2 3">
    <name type="scientific">Diaphorobacter ruginosibacter</name>
    <dbReference type="NCBI Taxonomy" id="1715720"/>
    <lineage>
        <taxon>Bacteria</taxon>
        <taxon>Pseudomonadati</taxon>
        <taxon>Pseudomonadota</taxon>
        <taxon>Betaproteobacteria</taxon>
        <taxon>Burkholderiales</taxon>
        <taxon>Comamonadaceae</taxon>
        <taxon>Diaphorobacter</taxon>
    </lineage>
</organism>
<sequence>MHTYTVPAGSGSLSVEVQGASGGAGGWDDAIGGAGAGGTIIKATITVAGGETLSILVGEGGKGSVMDTTPISASGLAGAGGAGGKFGTLGGSPTGAGGGGISAITFTNGAALVAAGGGGGGSNSRIAGPSGSWSIPGTAATNGALVQEQAALCGTPANGGNGVDAEAANGGAPVDGAGGSGGGGGFSGHAGAGGNAGRDGRGGVNGEPGGSGDSCTWNSGEIMISLGASAVGPATAPKSKGPQDAGVNGSVSISAIPAPPNTVPAATPALSGSAKVGQALAGSYTYTDTESDPEDATASGSKFVLVRSTTPGLTASSQGTLVQSGATRGAATPFSYTLAAEDENRYLSYCVTPMAGKGTNPGVEACSAAVGPVAAKPVEPPSTANATPVPVMDNVGLLLVSATLGGLGALLARRRKSQASN</sequence>
<dbReference type="Proteomes" id="UP000515811">
    <property type="component" value="Chromosome"/>
</dbReference>
<reference evidence="2 3" key="1">
    <citation type="submission" date="2020-08" db="EMBL/GenBank/DDBJ databases">
        <title>Genome sequence of Diaphorobacter ruginosibacter DSM 27467T.</title>
        <authorList>
            <person name="Hyun D.-W."/>
            <person name="Bae J.-W."/>
        </authorList>
    </citation>
    <scope>NUCLEOTIDE SEQUENCE [LARGE SCALE GENOMIC DNA]</scope>
    <source>
        <strain evidence="2 3">DSM 27467</strain>
    </source>
</reference>
<dbReference type="KEGG" id="drg:H9K76_08850"/>
<accession>A0A7G9RTG6</accession>
<evidence type="ECO:0000256" key="1">
    <source>
        <dbReference type="SAM" id="MobiDB-lite"/>
    </source>
</evidence>
<protein>
    <recommendedName>
        <fullName evidence="4">IPTL-CTERM sorting domain-containing protein</fullName>
    </recommendedName>
</protein>
<dbReference type="EMBL" id="CP060714">
    <property type="protein sequence ID" value="QNN58891.1"/>
    <property type="molecule type" value="Genomic_DNA"/>
</dbReference>